<protein>
    <submittedName>
        <fullName evidence="2">Uncharacterized protein</fullName>
    </submittedName>
</protein>
<feature type="chain" id="PRO_5040259560" evidence="1">
    <location>
        <begin position="25"/>
        <end position="204"/>
    </location>
</feature>
<dbReference type="AlphaFoldDB" id="A0A9P6TEI6"/>
<organism evidence="2 3">
    <name type="scientific">Cronartium quercuum f. sp. fusiforme G11</name>
    <dbReference type="NCBI Taxonomy" id="708437"/>
    <lineage>
        <taxon>Eukaryota</taxon>
        <taxon>Fungi</taxon>
        <taxon>Dikarya</taxon>
        <taxon>Basidiomycota</taxon>
        <taxon>Pucciniomycotina</taxon>
        <taxon>Pucciniomycetes</taxon>
        <taxon>Pucciniales</taxon>
        <taxon>Coleosporiaceae</taxon>
        <taxon>Cronartium</taxon>
    </lineage>
</organism>
<reference evidence="2" key="1">
    <citation type="submission" date="2013-11" db="EMBL/GenBank/DDBJ databases">
        <title>Genome sequence of the fusiform rust pathogen reveals effectors for host alternation and coevolution with pine.</title>
        <authorList>
            <consortium name="DOE Joint Genome Institute"/>
            <person name="Smith K."/>
            <person name="Pendleton A."/>
            <person name="Kubisiak T."/>
            <person name="Anderson C."/>
            <person name="Salamov A."/>
            <person name="Aerts A."/>
            <person name="Riley R."/>
            <person name="Clum A."/>
            <person name="Lindquist E."/>
            <person name="Ence D."/>
            <person name="Campbell M."/>
            <person name="Kronenberg Z."/>
            <person name="Feau N."/>
            <person name="Dhillon B."/>
            <person name="Hamelin R."/>
            <person name="Burleigh J."/>
            <person name="Smith J."/>
            <person name="Yandell M."/>
            <person name="Nelson C."/>
            <person name="Grigoriev I."/>
            <person name="Davis J."/>
        </authorList>
    </citation>
    <scope>NUCLEOTIDE SEQUENCE</scope>
    <source>
        <strain evidence="2">G11</strain>
    </source>
</reference>
<keyword evidence="1" id="KW-0732">Signal</keyword>
<accession>A0A9P6TEI6</accession>
<feature type="signal peptide" evidence="1">
    <location>
        <begin position="1"/>
        <end position="24"/>
    </location>
</feature>
<dbReference type="EMBL" id="MU167228">
    <property type="protein sequence ID" value="KAG0149407.1"/>
    <property type="molecule type" value="Genomic_DNA"/>
</dbReference>
<evidence type="ECO:0000256" key="1">
    <source>
        <dbReference type="SAM" id="SignalP"/>
    </source>
</evidence>
<evidence type="ECO:0000313" key="3">
    <source>
        <dbReference type="Proteomes" id="UP000886653"/>
    </source>
</evidence>
<comment type="caution">
    <text evidence="2">The sequence shown here is derived from an EMBL/GenBank/DDBJ whole genome shotgun (WGS) entry which is preliminary data.</text>
</comment>
<name>A0A9P6TEI6_9BASI</name>
<evidence type="ECO:0000313" key="2">
    <source>
        <dbReference type="EMBL" id="KAG0149407.1"/>
    </source>
</evidence>
<dbReference type="OrthoDB" id="3630105at2759"/>
<keyword evidence="3" id="KW-1185">Reference proteome</keyword>
<sequence>MFFLKLITFILTSIPLHDVTIVGARVLTSRDLLNFPSLYVPKCPQQPGFEKPPAQSLSQRRQQELAADVNAKKGRGWRPSLCTKLFWICVYIQKNVTYDSAGIPGAGSVDQTFKLDDNTTVQAIWYWQGTLQYVAPGGTVNIYPAHGNHWLCVEGGMKIQTLGASPQTYVGDLSHPTKLGCRCYWQPNTQRSSDDDLIIYAKQT</sequence>
<proteinExistence type="predicted"/>
<gene>
    <name evidence="2" type="ORF">CROQUDRAFT_653714</name>
</gene>
<dbReference type="Proteomes" id="UP000886653">
    <property type="component" value="Unassembled WGS sequence"/>
</dbReference>